<dbReference type="InterPro" id="IPR003607">
    <property type="entry name" value="HD/PDEase_dom"/>
</dbReference>
<evidence type="ECO:0000259" key="2">
    <source>
        <dbReference type="PROSITE" id="PS51832"/>
    </source>
</evidence>
<dbReference type="SUPFAM" id="SSF46894">
    <property type="entry name" value="C-terminal effector domain of the bipartite response regulators"/>
    <property type="match status" value="1"/>
</dbReference>
<dbReference type="Proteomes" id="UP000244924">
    <property type="component" value="Unassembled WGS sequence"/>
</dbReference>
<dbReference type="PROSITE" id="PS50043">
    <property type="entry name" value="HTH_LUXR_2"/>
    <property type="match status" value="1"/>
</dbReference>
<evidence type="ECO:0000313" key="3">
    <source>
        <dbReference type="EMBL" id="SPH17464.1"/>
    </source>
</evidence>
<dbReference type="GO" id="GO:0003677">
    <property type="term" value="F:DNA binding"/>
    <property type="evidence" value="ECO:0007669"/>
    <property type="project" value="InterPro"/>
</dbReference>
<dbReference type="SMART" id="SM00421">
    <property type="entry name" value="HTH_LUXR"/>
    <property type="match status" value="1"/>
</dbReference>
<dbReference type="InterPro" id="IPR037522">
    <property type="entry name" value="HD_GYP_dom"/>
</dbReference>
<dbReference type="PROSITE" id="PS51832">
    <property type="entry name" value="HD_GYP"/>
    <property type="match status" value="1"/>
</dbReference>
<gene>
    <name evidence="3" type="ORF">DEA8626_00987</name>
</gene>
<sequence length="520" mass="56498">MSDLRMRRADFMMVLAYASDLATGHSRDFALRSCVLGMRLAALAGFDAQGRRSVYHQALLRYVGCNADSYLMAAALGDEIALRKELAGLDMGDKARVGQVFLNAFKRLYAELEPEAQERAIQESLSGALKVTLPILTAHCEIADRIGERLGLTEEIRRNLGQIYERWDGRGMPRGLSGDDVLPAVRLITLAQDAIALADAHGIDEMARIVAARADGPYEAGLAMLMSENAHPLMEGVDDSVTRETVLALEPEPVEFLDEEACDAACLAIADMIDMRMPFTHGHSRAVADLAEAAARHRGLPHPDVRNVRWAGLVHDIGELCVPVATWIRKGPMSPVEADTAKLHPYYGERALSALGEPGLEAAALVSRHHECLDRSGYYRQIDGSDLSPAARILAAAEVYETAREDRPQRPALDDEAAASMVRTLVREGRLCADGAEAVLTVAGQPSRRNISPRLAGMTPREIEVLRLIARGLTLKETADDLGISPKTADNHIQNIYSKIGVTTRAGAALFAVESGLLMR</sequence>
<name>A0A2R8B4A4_9RHOB</name>
<dbReference type="Gene3D" id="1.10.3210.10">
    <property type="entry name" value="Hypothetical protein af1432"/>
    <property type="match status" value="2"/>
</dbReference>
<reference evidence="3 4" key="1">
    <citation type="submission" date="2018-03" db="EMBL/GenBank/DDBJ databases">
        <authorList>
            <person name="Keele B.F."/>
        </authorList>
    </citation>
    <scope>NUCLEOTIDE SEQUENCE [LARGE SCALE GENOMIC DNA]</scope>
    <source>
        <strain evidence="3 4">CECT 8626</strain>
    </source>
</reference>
<evidence type="ECO:0000259" key="1">
    <source>
        <dbReference type="PROSITE" id="PS50043"/>
    </source>
</evidence>
<dbReference type="SUPFAM" id="SSF109604">
    <property type="entry name" value="HD-domain/PDEase-like"/>
    <property type="match status" value="1"/>
</dbReference>
<dbReference type="SMART" id="SM00471">
    <property type="entry name" value="HDc"/>
    <property type="match status" value="1"/>
</dbReference>
<dbReference type="Pfam" id="PF13487">
    <property type="entry name" value="HD_5"/>
    <property type="match status" value="1"/>
</dbReference>
<dbReference type="EC" id="3.1.4.-" evidence="3"/>
<dbReference type="PANTHER" id="PTHR43155">
    <property type="entry name" value="CYCLIC DI-GMP PHOSPHODIESTERASE PA4108-RELATED"/>
    <property type="match status" value="1"/>
</dbReference>
<dbReference type="Gene3D" id="1.10.10.10">
    <property type="entry name" value="Winged helix-like DNA-binding domain superfamily/Winged helix DNA-binding domain"/>
    <property type="match status" value="1"/>
</dbReference>
<dbReference type="PRINTS" id="PR00038">
    <property type="entry name" value="HTHLUXR"/>
</dbReference>
<keyword evidence="3" id="KW-0378">Hydrolase</keyword>
<dbReference type="Pfam" id="PF00196">
    <property type="entry name" value="GerE"/>
    <property type="match status" value="1"/>
</dbReference>
<accession>A0A2R8B4A4</accession>
<keyword evidence="4" id="KW-1185">Reference proteome</keyword>
<dbReference type="GO" id="GO:0006355">
    <property type="term" value="P:regulation of DNA-templated transcription"/>
    <property type="evidence" value="ECO:0007669"/>
    <property type="project" value="InterPro"/>
</dbReference>
<dbReference type="InterPro" id="IPR036388">
    <property type="entry name" value="WH-like_DNA-bd_sf"/>
</dbReference>
<protein>
    <submittedName>
        <fullName evidence="3">3'3'-cGAMP-specific phosphodiesterase 3</fullName>
        <ecNumber evidence="3">3.1.4.-</ecNumber>
    </submittedName>
</protein>
<evidence type="ECO:0000313" key="4">
    <source>
        <dbReference type="Proteomes" id="UP000244924"/>
    </source>
</evidence>
<proteinExistence type="predicted"/>
<organism evidence="3 4">
    <name type="scientific">Albidovulum aquaemixtae</name>
    <dbReference type="NCBI Taxonomy" id="1542388"/>
    <lineage>
        <taxon>Bacteria</taxon>
        <taxon>Pseudomonadati</taxon>
        <taxon>Pseudomonadota</taxon>
        <taxon>Alphaproteobacteria</taxon>
        <taxon>Rhodobacterales</taxon>
        <taxon>Paracoccaceae</taxon>
        <taxon>Albidovulum</taxon>
    </lineage>
</organism>
<dbReference type="OrthoDB" id="9802066at2"/>
<dbReference type="CDD" id="cd00077">
    <property type="entry name" value="HDc"/>
    <property type="match status" value="1"/>
</dbReference>
<dbReference type="EMBL" id="OMOQ01000001">
    <property type="protein sequence ID" value="SPH17464.1"/>
    <property type="molecule type" value="Genomic_DNA"/>
</dbReference>
<feature type="domain" description="HD-GYP" evidence="2">
    <location>
        <begin position="258"/>
        <end position="454"/>
    </location>
</feature>
<dbReference type="CDD" id="cd06170">
    <property type="entry name" value="LuxR_C_like"/>
    <property type="match status" value="1"/>
</dbReference>
<dbReference type="InterPro" id="IPR000792">
    <property type="entry name" value="Tscrpt_reg_LuxR_C"/>
</dbReference>
<dbReference type="AlphaFoldDB" id="A0A2R8B4A4"/>
<dbReference type="GO" id="GO:0008081">
    <property type="term" value="F:phosphoric diester hydrolase activity"/>
    <property type="evidence" value="ECO:0007669"/>
    <property type="project" value="UniProtKB-ARBA"/>
</dbReference>
<feature type="domain" description="HTH luxR-type" evidence="1">
    <location>
        <begin position="451"/>
        <end position="516"/>
    </location>
</feature>
<dbReference type="InterPro" id="IPR016032">
    <property type="entry name" value="Sig_transdc_resp-reg_C-effctor"/>
</dbReference>
<dbReference type="RefSeq" id="WP_108851910.1">
    <property type="nucleotide sequence ID" value="NZ_OMOQ01000001.1"/>
</dbReference>